<feature type="signal peptide" evidence="5">
    <location>
        <begin position="1"/>
        <end position="21"/>
    </location>
</feature>
<dbReference type="GO" id="GO:0046872">
    <property type="term" value="F:metal ion binding"/>
    <property type="evidence" value="ECO:0007669"/>
    <property type="project" value="UniProtKB-KW"/>
</dbReference>
<dbReference type="PROSITE" id="PS51257">
    <property type="entry name" value="PROKAR_LIPOPROTEIN"/>
    <property type="match status" value="1"/>
</dbReference>
<dbReference type="InterPro" id="IPR009056">
    <property type="entry name" value="Cyt_c-like_dom"/>
</dbReference>
<keyword evidence="5" id="KW-0732">Signal</keyword>
<dbReference type="SUPFAM" id="SSF46626">
    <property type="entry name" value="Cytochrome c"/>
    <property type="match status" value="1"/>
</dbReference>
<dbReference type="GO" id="GO:0020037">
    <property type="term" value="F:heme binding"/>
    <property type="evidence" value="ECO:0007669"/>
    <property type="project" value="InterPro"/>
</dbReference>
<dbReference type="InterPro" id="IPR036909">
    <property type="entry name" value="Cyt_c-like_dom_sf"/>
</dbReference>
<evidence type="ECO:0000313" key="7">
    <source>
        <dbReference type="EMBL" id="SFJ57884.1"/>
    </source>
</evidence>
<dbReference type="RefSeq" id="WP_090679597.1">
    <property type="nucleotide sequence ID" value="NZ_FORU01000010.1"/>
</dbReference>
<dbReference type="Pfam" id="PF00034">
    <property type="entry name" value="Cytochrom_C"/>
    <property type="match status" value="1"/>
</dbReference>
<proteinExistence type="predicted"/>
<gene>
    <name evidence="7" type="ORF">SAMN04487893_11088</name>
</gene>
<dbReference type="OrthoDB" id="9814063at2"/>
<evidence type="ECO:0000256" key="5">
    <source>
        <dbReference type="SAM" id="SignalP"/>
    </source>
</evidence>
<evidence type="ECO:0000256" key="3">
    <source>
        <dbReference type="ARBA" id="ARBA00023004"/>
    </source>
</evidence>
<dbReference type="AlphaFoldDB" id="A0A1I3SGI4"/>
<evidence type="ECO:0000256" key="2">
    <source>
        <dbReference type="ARBA" id="ARBA00022723"/>
    </source>
</evidence>
<keyword evidence="3 4" id="KW-0408">Iron</keyword>
<dbReference type="PROSITE" id="PS51007">
    <property type="entry name" value="CYTC"/>
    <property type="match status" value="1"/>
</dbReference>
<dbReference type="GO" id="GO:0009055">
    <property type="term" value="F:electron transfer activity"/>
    <property type="evidence" value="ECO:0007669"/>
    <property type="project" value="InterPro"/>
</dbReference>
<dbReference type="STRING" id="1150112.SAMN04487893_11088"/>
<name>A0A1I3SGI4_9FLAO</name>
<evidence type="ECO:0000313" key="8">
    <source>
        <dbReference type="Proteomes" id="UP000243887"/>
    </source>
</evidence>
<dbReference type="Gene3D" id="1.10.760.10">
    <property type="entry name" value="Cytochrome c-like domain"/>
    <property type="match status" value="1"/>
</dbReference>
<accession>A0A1I3SGI4</accession>
<sequence>MKTTIKWISSLALVLALFSCGKTKEVEVDPSTLVEEKKLSELEMKQLGQKLFNGKGTCNACHQSDSKGVGPSVKEVVRIYDEHKASIVTFLKGEGEPIVDPKQFMVMQANFVITKKMTNQELQAIEVYMRSL</sequence>
<dbReference type="EMBL" id="FORU01000010">
    <property type="protein sequence ID" value="SFJ57884.1"/>
    <property type="molecule type" value="Genomic_DNA"/>
</dbReference>
<feature type="domain" description="Cytochrome c" evidence="6">
    <location>
        <begin position="43"/>
        <end position="132"/>
    </location>
</feature>
<reference evidence="8" key="1">
    <citation type="submission" date="2016-10" db="EMBL/GenBank/DDBJ databases">
        <authorList>
            <person name="Varghese N."/>
            <person name="Submissions S."/>
        </authorList>
    </citation>
    <scope>NUCLEOTIDE SEQUENCE [LARGE SCALE GENOMIC DNA]</scope>
    <source>
        <strain evidence="8">DSM 26542</strain>
    </source>
</reference>
<feature type="chain" id="PRO_5017202233" evidence="5">
    <location>
        <begin position="22"/>
        <end position="132"/>
    </location>
</feature>
<evidence type="ECO:0000259" key="6">
    <source>
        <dbReference type="PROSITE" id="PS51007"/>
    </source>
</evidence>
<evidence type="ECO:0000256" key="4">
    <source>
        <dbReference type="PROSITE-ProRule" id="PRU00433"/>
    </source>
</evidence>
<evidence type="ECO:0000256" key="1">
    <source>
        <dbReference type="ARBA" id="ARBA00022617"/>
    </source>
</evidence>
<keyword evidence="2 4" id="KW-0479">Metal-binding</keyword>
<protein>
    <submittedName>
        <fullName evidence="7">Cytochrome c</fullName>
    </submittedName>
</protein>
<organism evidence="7 8">
    <name type="scientific">Myroides guanonis</name>
    <dbReference type="NCBI Taxonomy" id="1150112"/>
    <lineage>
        <taxon>Bacteria</taxon>
        <taxon>Pseudomonadati</taxon>
        <taxon>Bacteroidota</taxon>
        <taxon>Flavobacteriia</taxon>
        <taxon>Flavobacteriales</taxon>
        <taxon>Flavobacteriaceae</taxon>
        <taxon>Myroides</taxon>
    </lineage>
</organism>
<dbReference type="Proteomes" id="UP000243887">
    <property type="component" value="Unassembled WGS sequence"/>
</dbReference>
<keyword evidence="8" id="KW-1185">Reference proteome</keyword>
<keyword evidence="1 4" id="KW-0349">Heme</keyword>